<dbReference type="GeneID" id="85354899"/>
<feature type="region of interest" description="Disordered" evidence="1">
    <location>
        <begin position="130"/>
        <end position="221"/>
    </location>
</feature>
<sequence>MFKAREAQRRFVNTVRVPSCTRKERALVRERHRTSGGTSPKTLADEFGISTTAISNYIRNASNDNVAWDQEYLDGSRPDFFGLDYGVKGKSGTIPQFFSCLDKSVTKDLFDQTYVVAGLSASSATVKIPSTTDVPEKSTTTKRVPSQVGAEPDASSDASSSGSTPESQDSTSSTPSSNDPDPSASSDSNIPPAISRKRPRSHSAVSLHIPPAISRKKPHLDAWEPKTDVQNTVDSGQITLSAVETSTPTVVPSTSTSKPISAPVGPVTRRIAGRRGPLVIKSRAVPHLPTHKLKPAQPNAASNGVGSLPIKGKEVPTKSILTNKDSGHPTVDGFLRSLNKLHVKAQFDKCGIRTHQDLLEVSKQISETPQNREDLRKTFIEQGMSIADWFTIVAGVQKYADNSN</sequence>
<evidence type="ECO:0000313" key="3">
    <source>
        <dbReference type="Proteomes" id="UP001175211"/>
    </source>
</evidence>
<evidence type="ECO:0000313" key="2">
    <source>
        <dbReference type="EMBL" id="KAK0467073.1"/>
    </source>
</evidence>
<organism evidence="2 3">
    <name type="scientific">Armillaria tabescens</name>
    <name type="common">Ringless honey mushroom</name>
    <name type="synonym">Agaricus tabescens</name>
    <dbReference type="NCBI Taxonomy" id="1929756"/>
    <lineage>
        <taxon>Eukaryota</taxon>
        <taxon>Fungi</taxon>
        <taxon>Dikarya</taxon>
        <taxon>Basidiomycota</taxon>
        <taxon>Agaricomycotina</taxon>
        <taxon>Agaricomycetes</taxon>
        <taxon>Agaricomycetidae</taxon>
        <taxon>Agaricales</taxon>
        <taxon>Marasmiineae</taxon>
        <taxon>Physalacriaceae</taxon>
        <taxon>Desarmillaria</taxon>
    </lineage>
</organism>
<feature type="compositionally biased region" description="Low complexity" evidence="1">
    <location>
        <begin position="149"/>
        <end position="194"/>
    </location>
</feature>
<proteinExistence type="predicted"/>
<feature type="region of interest" description="Disordered" evidence="1">
    <location>
        <begin position="290"/>
        <end position="311"/>
    </location>
</feature>
<keyword evidence="3" id="KW-1185">Reference proteome</keyword>
<comment type="caution">
    <text evidence="2">The sequence shown here is derived from an EMBL/GenBank/DDBJ whole genome shotgun (WGS) entry which is preliminary data.</text>
</comment>
<evidence type="ECO:0000256" key="1">
    <source>
        <dbReference type="SAM" id="MobiDB-lite"/>
    </source>
</evidence>
<gene>
    <name evidence="2" type="ORF">EV420DRAFT_1507057</name>
</gene>
<protein>
    <submittedName>
        <fullName evidence="2">Uncharacterized protein</fullName>
    </submittedName>
</protein>
<accession>A0AA39NK18</accession>
<reference evidence="2" key="1">
    <citation type="submission" date="2023-06" db="EMBL/GenBank/DDBJ databases">
        <authorList>
            <consortium name="Lawrence Berkeley National Laboratory"/>
            <person name="Ahrendt S."/>
            <person name="Sahu N."/>
            <person name="Indic B."/>
            <person name="Wong-Bajracharya J."/>
            <person name="Merenyi Z."/>
            <person name="Ke H.-M."/>
            <person name="Monk M."/>
            <person name="Kocsube S."/>
            <person name="Drula E."/>
            <person name="Lipzen A."/>
            <person name="Balint B."/>
            <person name="Henrissat B."/>
            <person name="Andreopoulos B."/>
            <person name="Martin F.M."/>
            <person name="Harder C.B."/>
            <person name="Rigling D."/>
            <person name="Ford K.L."/>
            <person name="Foster G.D."/>
            <person name="Pangilinan J."/>
            <person name="Papanicolaou A."/>
            <person name="Barry K."/>
            <person name="LaButti K."/>
            <person name="Viragh M."/>
            <person name="Koriabine M."/>
            <person name="Yan M."/>
            <person name="Riley R."/>
            <person name="Champramary S."/>
            <person name="Plett K.L."/>
            <person name="Tsai I.J."/>
            <person name="Slot J."/>
            <person name="Sipos G."/>
            <person name="Plett J."/>
            <person name="Nagy L.G."/>
            <person name="Grigoriev I.V."/>
        </authorList>
    </citation>
    <scope>NUCLEOTIDE SEQUENCE</scope>
    <source>
        <strain evidence="2">CCBAS 213</strain>
    </source>
</reference>
<feature type="region of interest" description="Disordered" evidence="1">
    <location>
        <begin position="245"/>
        <end position="265"/>
    </location>
</feature>
<dbReference type="AlphaFoldDB" id="A0AA39NK18"/>
<feature type="compositionally biased region" description="Low complexity" evidence="1">
    <location>
        <begin position="245"/>
        <end position="257"/>
    </location>
</feature>
<dbReference type="EMBL" id="JAUEPS010000003">
    <property type="protein sequence ID" value="KAK0467073.1"/>
    <property type="molecule type" value="Genomic_DNA"/>
</dbReference>
<dbReference type="Proteomes" id="UP001175211">
    <property type="component" value="Unassembled WGS sequence"/>
</dbReference>
<dbReference type="RefSeq" id="XP_060337665.1">
    <property type="nucleotide sequence ID" value="XM_060471351.1"/>
</dbReference>
<feature type="compositionally biased region" description="Polar residues" evidence="1">
    <location>
        <begin position="130"/>
        <end position="144"/>
    </location>
</feature>
<name>A0AA39NK18_ARMTA</name>